<keyword evidence="1" id="KW-0812">Transmembrane</keyword>
<dbReference type="AlphaFoldDB" id="K7K1W8"/>
<sequence>MDQFKWSVHPLGCSKRIREGTSLVDLCFNPRVVCLANFFSALLILYFVPFPPIFNLQNLEFSLRGNHVILVWKVWVLIALVYSVLYVSLDLKVGSFVASQLGLSLAWKVVFVVQLVCWAGQFIGHGVFEATCLMQVLQTLFGYEPYPRFNSTVKAKIEANINEWQESKQKLIS</sequence>
<dbReference type="HOGENOM" id="CLU_1550279_0_0_1"/>
<keyword evidence="4" id="KW-1185">Reference proteome</keyword>
<dbReference type="eggNOG" id="KOG3292">
    <property type="taxonomic scope" value="Eukaryota"/>
</dbReference>
<keyword evidence="1" id="KW-1133">Transmembrane helix</keyword>
<dbReference type="PANTHER" id="PTHR28026:SF8">
    <property type="entry name" value="YGL010W-LIKE PROTEIN"/>
    <property type="match status" value="1"/>
</dbReference>
<dbReference type="STRING" id="3847.K7K1W8"/>
<gene>
    <name evidence="2" type="ORF">GLYMA_01G051200</name>
</gene>
<feature type="transmembrane region" description="Helical" evidence="1">
    <location>
        <begin position="69"/>
        <end position="89"/>
    </location>
</feature>
<evidence type="ECO:0000313" key="2">
    <source>
        <dbReference type="EMBL" id="KRH74906.1"/>
    </source>
</evidence>
<name>K7K1W8_SOYBN</name>
<keyword evidence="1" id="KW-0472">Membrane</keyword>
<dbReference type="PANTHER" id="PTHR28026">
    <property type="entry name" value="DUF962 DOMAIN PROTEIN (AFU_ORTHOLOGUE AFUA_8G05310)"/>
    <property type="match status" value="1"/>
</dbReference>
<dbReference type="PaxDb" id="3847-GLYMA01G06140.2"/>
<dbReference type="InterPro" id="IPR009305">
    <property type="entry name" value="Mpo1-like"/>
</dbReference>
<dbReference type="Proteomes" id="UP000008827">
    <property type="component" value="Chromosome 1"/>
</dbReference>
<proteinExistence type="predicted"/>
<feature type="transmembrane region" description="Helical" evidence="1">
    <location>
        <begin position="109"/>
        <end position="128"/>
    </location>
</feature>
<dbReference type="GO" id="GO:0016020">
    <property type="term" value="C:membrane"/>
    <property type="evidence" value="ECO:0007669"/>
    <property type="project" value="GOC"/>
</dbReference>
<dbReference type="EnsemblPlants" id="KRH74906">
    <property type="protein sequence ID" value="KRH74906"/>
    <property type="gene ID" value="GLYMA_01G051200"/>
</dbReference>
<dbReference type="GO" id="GO:0046521">
    <property type="term" value="P:sphingoid catabolic process"/>
    <property type="evidence" value="ECO:0000318"/>
    <property type="project" value="GO_Central"/>
</dbReference>
<reference evidence="2 3" key="1">
    <citation type="journal article" date="2010" name="Nature">
        <title>Genome sequence of the palaeopolyploid soybean.</title>
        <authorList>
            <person name="Schmutz J."/>
            <person name="Cannon S.B."/>
            <person name="Schlueter J."/>
            <person name="Ma J."/>
            <person name="Mitros T."/>
            <person name="Nelson W."/>
            <person name="Hyten D.L."/>
            <person name="Song Q."/>
            <person name="Thelen J.J."/>
            <person name="Cheng J."/>
            <person name="Xu D."/>
            <person name="Hellsten U."/>
            <person name="May G.D."/>
            <person name="Yu Y."/>
            <person name="Sakurai T."/>
            <person name="Umezawa T."/>
            <person name="Bhattacharyya M.K."/>
            <person name="Sandhu D."/>
            <person name="Valliyodan B."/>
            <person name="Lindquist E."/>
            <person name="Peto M."/>
            <person name="Grant D."/>
            <person name="Shu S."/>
            <person name="Goodstein D."/>
            <person name="Barry K."/>
            <person name="Futrell-Griggs M."/>
            <person name="Abernathy B."/>
            <person name="Du J."/>
            <person name="Tian Z."/>
            <person name="Zhu L."/>
            <person name="Gill N."/>
            <person name="Joshi T."/>
            <person name="Libault M."/>
            <person name="Sethuraman A."/>
            <person name="Zhang X.-C."/>
            <person name="Shinozaki K."/>
            <person name="Nguyen H.T."/>
            <person name="Wing R.A."/>
            <person name="Cregan P."/>
            <person name="Specht J."/>
            <person name="Grimwood J."/>
            <person name="Rokhsar D."/>
            <person name="Stacey G."/>
            <person name="Shoemaker R.C."/>
            <person name="Jackson S.A."/>
        </authorList>
    </citation>
    <scope>NUCLEOTIDE SEQUENCE</scope>
    <source>
        <strain evidence="3">cv. Williams 82</strain>
        <tissue evidence="2">Callus</tissue>
    </source>
</reference>
<reference evidence="2" key="3">
    <citation type="submission" date="2018-07" db="EMBL/GenBank/DDBJ databases">
        <title>WGS assembly of Glycine max.</title>
        <authorList>
            <person name="Schmutz J."/>
            <person name="Cannon S."/>
            <person name="Schlueter J."/>
            <person name="Ma J."/>
            <person name="Mitros T."/>
            <person name="Nelson W."/>
            <person name="Hyten D."/>
            <person name="Song Q."/>
            <person name="Thelen J."/>
            <person name="Cheng J."/>
            <person name="Xu D."/>
            <person name="Hellsten U."/>
            <person name="May G."/>
            <person name="Yu Y."/>
            <person name="Sakurai T."/>
            <person name="Umezawa T."/>
            <person name="Bhattacharyya M."/>
            <person name="Sandhu D."/>
            <person name="Valliyodan B."/>
            <person name="Lindquist E."/>
            <person name="Peto M."/>
            <person name="Grant D."/>
            <person name="Shu S."/>
            <person name="Goodstein D."/>
            <person name="Barry K."/>
            <person name="Futrell-Griggs M."/>
            <person name="Abernathy B."/>
            <person name="Du J."/>
            <person name="Tian Z."/>
            <person name="Zhu L."/>
            <person name="Gill N."/>
            <person name="Joshi T."/>
            <person name="Libault M."/>
            <person name="Sethuraman A."/>
            <person name="Zhang X."/>
            <person name="Shinozaki K."/>
            <person name="Nguyen H."/>
            <person name="Wing R."/>
            <person name="Cregan P."/>
            <person name="Specht J."/>
            <person name="Grimwood J."/>
            <person name="Rokhsar D."/>
            <person name="Stacey G."/>
            <person name="Shoemaker R."/>
            <person name="Jackson S."/>
        </authorList>
    </citation>
    <scope>NUCLEOTIDE SEQUENCE</scope>
    <source>
        <tissue evidence="2">Callus</tissue>
    </source>
</reference>
<evidence type="ECO:0000313" key="3">
    <source>
        <dbReference type="EnsemblPlants" id="KRH74906"/>
    </source>
</evidence>
<feature type="transmembrane region" description="Helical" evidence="1">
    <location>
        <begin position="28"/>
        <end position="48"/>
    </location>
</feature>
<reference evidence="3" key="2">
    <citation type="submission" date="2018-02" db="UniProtKB">
        <authorList>
            <consortium name="EnsemblPlants"/>
        </authorList>
    </citation>
    <scope>IDENTIFICATION</scope>
    <source>
        <strain evidence="3">Williams 82</strain>
    </source>
</reference>
<organism evidence="2">
    <name type="scientific">Glycine max</name>
    <name type="common">Soybean</name>
    <name type="synonym">Glycine hispida</name>
    <dbReference type="NCBI Taxonomy" id="3847"/>
    <lineage>
        <taxon>Eukaryota</taxon>
        <taxon>Viridiplantae</taxon>
        <taxon>Streptophyta</taxon>
        <taxon>Embryophyta</taxon>
        <taxon>Tracheophyta</taxon>
        <taxon>Spermatophyta</taxon>
        <taxon>Magnoliopsida</taxon>
        <taxon>eudicotyledons</taxon>
        <taxon>Gunneridae</taxon>
        <taxon>Pentapetalae</taxon>
        <taxon>rosids</taxon>
        <taxon>fabids</taxon>
        <taxon>Fabales</taxon>
        <taxon>Fabaceae</taxon>
        <taxon>Papilionoideae</taxon>
        <taxon>50 kb inversion clade</taxon>
        <taxon>NPAAA clade</taxon>
        <taxon>indigoferoid/millettioid clade</taxon>
        <taxon>Phaseoleae</taxon>
        <taxon>Glycine</taxon>
        <taxon>Glycine subgen. Soja</taxon>
    </lineage>
</organism>
<dbReference type="InParanoid" id="K7K1W8"/>
<protein>
    <submittedName>
        <fullName evidence="2 3">Uncharacterized protein</fullName>
    </submittedName>
</protein>
<accession>K7K1W8</accession>
<evidence type="ECO:0000313" key="4">
    <source>
        <dbReference type="Proteomes" id="UP000008827"/>
    </source>
</evidence>
<dbReference type="GO" id="GO:0005783">
    <property type="term" value="C:endoplasmic reticulum"/>
    <property type="evidence" value="ECO:0000318"/>
    <property type="project" value="GO_Central"/>
</dbReference>
<evidence type="ECO:0000256" key="1">
    <source>
        <dbReference type="SAM" id="Phobius"/>
    </source>
</evidence>
<dbReference type="Gramene" id="KRH74906">
    <property type="protein sequence ID" value="KRH74906"/>
    <property type="gene ID" value="GLYMA_01G051200"/>
</dbReference>
<dbReference type="EMBL" id="CM000834">
    <property type="protein sequence ID" value="KRH74906.1"/>
    <property type="molecule type" value="Genomic_DNA"/>
</dbReference>